<dbReference type="Pfam" id="PF04855">
    <property type="entry name" value="SNF5"/>
    <property type="match status" value="1"/>
</dbReference>
<dbReference type="Proteomes" id="UP000253551">
    <property type="component" value="Unassembled WGS sequence"/>
</dbReference>
<comment type="subcellular location">
    <subcellularLocation>
        <location evidence="1">Nucleus</location>
    </subcellularLocation>
</comment>
<dbReference type="OrthoDB" id="515064at2759"/>
<feature type="non-terminal residue" evidence="7">
    <location>
        <position position="1"/>
    </location>
</feature>
<protein>
    <submittedName>
        <fullName evidence="7">SWI/SNF chromatin-remodeling complex subunit</fullName>
    </submittedName>
</protein>
<accession>A0A367JNI0</accession>
<evidence type="ECO:0000256" key="2">
    <source>
        <dbReference type="ARBA" id="ARBA00010239"/>
    </source>
</evidence>
<evidence type="ECO:0000256" key="1">
    <source>
        <dbReference type="ARBA" id="ARBA00004123"/>
    </source>
</evidence>
<evidence type="ECO:0000313" key="8">
    <source>
        <dbReference type="Proteomes" id="UP000253551"/>
    </source>
</evidence>
<proteinExistence type="inferred from homology"/>
<sequence length="458" mass="52731">FNRQIQGSVVSLQPKDPCSEQPSKDVSKPTIEKPKIMKVKSDAQKKTLHNYLDREVQYQKTFDTQQRRHLELAQEKKQEISLYNNLRHLRQQNKSELIFGKGYSHGLKGHNGILYPKDKKRKLHQTTRFSYEACLAEANNEEILAPIRLDIEHDGYKVRDTFTWNMNGKTKLSVTTDQFAEITCEDLRLPTSTFAPLISASIKEQIEDFVSSTSTMVTENDNLEAAVSFKDLLKNKEEDKSALEYQTNEKSKDLINKNPELRTVIRLNILVGNRMLNDQFEWDVSCPKNSPETFAEAMSTDLGLCGEFKTAIAHSIREQVHVYLKSLLLTGYEFGDEFVKNDDLKQSFLPTVNSVIRDIQSMEHFTPTLLEMTDTDISKIEKIRTRESRQRKRGVRNRKGVTVLPNREPIPTYRTGFALPFEHEMADENGNDPTLHSQRKSAMKARANMSSYLTNPDY</sequence>
<evidence type="ECO:0000256" key="3">
    <source>
        <dbReference type="ARBA" id="ARBA00023015"/>
    </source>
</evidence>
<dbReference type="InterPro" id="IPR006939">
    <property type="entry name" value="SNF5"/>
</dbReference>
<feature type="compositionally biased region" description="Basic and acidic residues" evidence="6">
    <location>
        <begin position="22"/>
        <end position="33"/>
    </location>
</feature>
<organism evidence="7 8">
    <name type="scientific">Rhizopus stolonifer</name>
    <name type="common">Rhizopus nigricans</name>
    <dbReference type="NCBI Taxonomy" id="4846"/>
    <lineage>
        <taxon>Eukaryota</taxon>
        <taxon>Fungi</taxon>
        <taxon>Fungi incertae sedis</taxon>
        <taxon>Mucoromycota</taxon>
        <taxon>Mucoromycotina</taxon>
        <taxon>Mucoromycetes</taxon>
        <taxon>Mucorales</taxon>
        <taxon>Mucorineae</taxon>
        <taxon>Rhizopodaceae</taxon>
        <taxon>Rhizopus</taxon>
    </lineage>
</organism>
<feature type="region of interest" description="Disordered" evidence="6">
    <location>
        <begin position="426"/>
        <end position="458"/>
    </location>
</feature>
<dbReference type="GO" id="GO:0006338">
    <property type="term" value="P:chromatin remodeling"/>
    <property type="evidence" value="ECO:0007669"/>
    <property type="project" value="InterPro"/>
</dbReference>
<feature type="region of interest" description="Disordered" evidence="6">
    <location>
        <begin position="1"/>
        <end position="33"/>
    </location>
</feature>
<comment type="similarity">
    <text evidence="2">Belongs to the SNF5 family.</text>
</comment>
<reference evidence="7 8" key="1">
    <citation type="journal article" date="2018" name="G3 (Bethesda)">
        <title>Phylogenetic and Phylogenomic Definition of Rhizopus Species.</title>
        <authorList>
            <person name="Gryganskyi A.P."/>
            <person name="Golan J."/>
            <person name="Dolatabadi S."/>
            <person name="Mondo S."/>
            <person name="Robb S."/>
            <person name="Idnurm A."/>
            <person name="Muszewska A."/>
            <person name="Steczkiewicz K."/>
            <person name="Masonjones S."/>
            <person name="Liao H.L."/>
            <person name="Gajdeczka M.T."/>
            <person name="Anike F."/>
            <person name="Vuek A."/>
            <person name="Anishchenko I.M."/>
            <person name="Voigt K."/>
            <person name="de Hoog G.S."/>
            <person name="Smith M.E."/>
            <person name="Heitman J."/>
            <person name="Vilgalys R."/>
            <person name="Stajich J.E."/>
        </authorList>
    </citation>
    <scope>NUCLEOTIDE SEQUENCE [LARGE SCALE GENOMIC DNA]</scope>
    <source>
        <strain evidence="7 8">LSU 92-RS-03</strain>
    </source>
</reference>
<keyword evidence="3" id="KW-0805">Transcription regulation</keyword>
<dbReference type="AlphaFoldDB" id="A0A367JNI0"/>
<dbReference type="GO" id="GO:0000228">
    <property type="term" value="C:nuclear chromosome"/>
    <property type="evidence" value="ECO:0007669"/>
    <property type="project" value="InterPro"/>
</dbReference>
<keyword evidence="5" id="KW-0539">Nucleus</keyword>
<keyword evidence="4" id="KW-0804">Transcription</keyword>
<gene>
    <name evidence="7" type="primary">SNF5_2</name>
    <name evidence="7" type="ORF">CU098_009251</name>
</gene>
<evidence type="ECO:0000256" key="5">
    <source>
        <dbReference type="ARBA" id="ARBA00023242"/>
    </source>
</evidence>
<dbReference type="EMBL" id="PJQM01002986">
    <property type="protein sequence ID" value="RCH91486.1"/>
    <property type="molecule type" value="Genomic_DNA"/>
</dbReference>
<feature type="compositionally biased region" description="Polar residues" evidence="6">
    <location>
        <begin position="1"/>
        <end position="11"/>
    </location>
</feature>
<name>A0A367JNI0_RHIST</name>
<evidence type="ECO:0000256" key="6">
    <source>
        <dbReference type="SAM" id="MobiDB-lite"/>
    </source>
</evidence>
<feature type="compositionally biased region" description="Polar residues" evidence="6">
    <location>
        <begin position="448"/>
        <end position="458"/>
    </location>
</feature>
<dbReference type="STRING" id="4846.A0A367JNI0"/>
<evidence type="ECO:0000256" key="4">
    <source>
        <dbReference type="ARBA" id="ARBA00023163"/>
    </source>
</evidence>
<dbReference type="PANTHER" id="PTHR10019">
    <property type="entry name" value="SNF5"/>
    <property type="match status" value="1"/>
</dbReference>
<evidence type="ECO:0000313" key="7">
    <source>
        <dbReference type="EMBL" id="RCH91486.1"/>
    </source>
</evidence>
<keyword evidence="8" id="KW-1185">Reference proteome</keyword>
<comment type="caution">
    <text evidence="7">The sequence shown here is derived from an EMBL/GenBank/DDBJ whole genome shotgun (WGS) entry which is preliminary data.</text>
</comment>